<evidence type="ECO:0000256" key="18">
    <source>
        <dbReference type="ARBA" id="ARBA00023136"/>
    </source>
</evidence>
<dbReference type="InterPro" id="IPR005956">
    <property type="entry name" value="4OHPhenylPyrv_dOase"/>
</dbReference>
<keyword evidence="14 24" id="KW-0223">Dioxygenase</keyword>
<evidence type="ECO:0000256" key="12">
    <source>
        <dbReference type="ARBA" id="ARBA00022824"/>
    </source>
</evidence>
<comment type="subcellular location">
    <subcellularLocation>
        <location evidence="4">Cytoplasm</location>
    </subcellularLocation>
    <subcellularLocation>
        <location evidence="3">Endoplasmic reticulum membrane</location>
        <topology evidence="3">Peripheral membrane protein</topology>
    </subcellularLocation>
    <subcellularLocation>
        <location evidence="2">Golgi apparatus membrane</location>
        <topology evidence="2">Peripheral membrane protein</topology>
    </subcellularLocation>
</comment>
<evidence type="ECO:0000256" key="4">
    <source>
        <dbReference type="ARBA" id="ARBA00004496"/>
    </source>
</evidence>
<evidence type="ECO:0000256" key="5">
    <source>
        <dbReference type="ARBA" id="ARBA00005162"/>
    </source>
</evidence>
<evidence type="ECO:0000256" key="6">
    <source>
        <dbReference type="ARBA" id="ARBA00005877"/>
    </source>
</evidence>
<evidence type="ECO:0000256" key="19">
    <source>
        <dbReference type="ARBA" id="ARBA00023232"/>
    </source>
</evidence>
<comment type="subunit">
    <text evidence="7">Homodimer.</text>
</comment>
<dbReference type="GO" id="GO:0000139">
    <property type="term" value="C:Golgi membrane"/>
    <property type="evidence" value="ECO:0007669"/>
    <property type="project" value="UniProtKB-SubCell"/>
</dbReference>
<keyword evidence="9" id="KW-0963">Cytoplasm</keyword>
<comment type="similarity">
    <text evidence="6 22">Belongs to the 4HPPD family.</text>
</comment>
<dbReference type="Gene3D" id="3.10.180.10">
    <property type="entry name" value="2,3-Dihydroxybiphenyl 1,2-Dioxygenase, domain 1"/>
    <property type="match status" value="2"/>
</dbReference>
<protein>
    <recommendedName>
        <fullName evidence="8 22">4-hydroxyphenylpyruvate dioxygenase</fullName>
    </recommendedName>
</protein>
<dbReference type="GO" id="GO:0003868">
    <property type="term" value="F:4-hydroxyphenylpyruvate dioxygenase activity"/>
    <property type="evidence" value="ECO:0007669"/>
    <property type="project" value="UniProtKB-EC"/>
</dbReference>
<evidence type="ECO:0000256" key="21">
    <source>
        <dbReference type="ARBA" id="ARBA00048047"/>
    </source>
</evidence>
<comment type="catalytic activity">
    <reaction evidence="21">
        <text>3-(4-hydroxyphenyl)pyruvate + O2 = homogentisate + CO2</text>
        <dbReference type="Rhea" id="RHEA:16189"/>
        <dbReference type="ChEBI" id="CHEBI:15379"/>
        <dbReference type="ChEBI" id="CHEBI:16169"/>
        <dbReference type="ChEBI" id="CHEBI:16526"/>
        <dbReference type="ChEBI" id="CHEBI:36242"/>
        <dbReference type="EC" id="1.13.11.27"/>
    </reaction>
    <physiologicalReaction direction="left-to-right" evidence="21">
        <dbReference type="Rhea" id="RHEA:16190"/>
    </physiologicalReaction>
</comment>
<feature type="domain" description="VOC" evidence="23">
    <location>
        <begin position="18"/>
        <end position="149"/>
    </location>
</feature>
<evidence type="ECO:0000256" key="22">
    <source>
        <dbReference type="PIRNR" id="PIRNR009283"/>
    </source>
</evidence>
<comment type="cofactor">
    <cofactor evidence="1">
        <name>Fe cation</name>
        <dbReference type="ChEBI" id="CHEBI:24875"/>
    </cofactor>
</comment>
<dbReference type="InterPro" id="IPR004360">
    <property type="entry name" value="Glyas_Fos-R_dOase_dom"/>
</dbReference>
<dbReference type="PROSITE" id="PS51819">
    <property type="entry name" value="VOC"/>
    <property type="match status" value="2"/>
</dbReference>
<dbReference type="FunCoup" id="A0A1V9XZ59">
    <property type="interactions" value="109"/>
</dbReference>
<comment type="pathway">
    <text evidence="5">Amino-acid degradation; L-phenylalanine degradation; acetoacetate and fumarate from L-phenylalanine: step 3/6.</text>
</comment>
<dbReference type="STRING" id="418985.A0A1V9XZ59"/>
<dbReference type="Pfam" id="PF00903">
    <property type="entry name" value="Glyoxalase"/>
    <property type="match status" value="2"/>
</dbReference>
<dbReference type="PANTHER" id="PTHR11959">
    <property type="entry name" value="4-HYDROXYPHENYLPYRUVATE DIOXYGENASE"/>
    <property type="match status" value="1"/>
</dbReference>
<evidence type="ECO:0000259" key="23">
    <source>
        <dbReference type="PROSITE" id="PS51819"/>
    </source>
</evidence>
<reference evidence="24 25" key="1">
    <citation type="journal article" date="2017" name="Gigascience">
        <title>Draft genome of the honey bee ectoparasitic mite, Tropilaelaps mercedesae, is shaped by the parasitic life history.</title>
        <authorList>
            <person name="Dong X."/>
            <person name="Armstrong S.D."/>
            <person name="Xia D."/>
            <person name="Makepeace B.L."/>
            <person name="Darby A.C."/>
            <person name="Kadowaki T."/>
        </authorList>
    </citation>
    <scope>NUCLEOTIDE SEQUENCE [LARGE SCALE GENOMIC DNA]</scope>
    <source>
        <strain evidence="24">Wuxi-XJTLU</strain>
    </source>
</reference>
<evidence type="ECO:0000256" key="11">
    <source>
        <dbReference type="ARBA" id="ARBA00022737"/>
    </source>
</evidence>
<keyword evidence="11" id="KW-0677">Repeat</keyword>
<evidence type="ECO:0000256" key="3">
    <source>
        <dbReference type="ARBA" id="ARBA00004406"/>
    </source>
</evidence>
<sequence length="334" mass="38214">MTTFTDKGEKPARGRFLNFHHVIFWVGNAKQAASYYCDKLGFEPLCYRGLETGHREVVSHVVQQKDVIFVFQSPLNPGNKEFSTHLEVHGDGVKDIAFAVEDLDYIVDTAKRRGAEVIRDIWKETDRWGTVRFATVRTCGDTTHTMVELNGYKGTFLPNHHPHPDTITNNTAIKIRRGSIVMANWDETIKIPVNEPAPGKKKSQIQEYVEYNGGPGTQHIALNTDDIIRTIREMRARGIAFLKVPDTYYEQLREKLKSSKIHIAEDLDELQRLSILIDYDDNGYLLQIFTRPMQDRPTLFIEIIQRRNHQGFGAGNFKALFEAIELEQAARGNL</sequence>
<dbReference type="SUPFAM" id="SSF54593">
    <property type="entry name" value="Glyoxalase/Bleomycin resistance protein/Dihydroxybiphenyl dioxygenase"/>
    <property type="match status" value="1"/>
</dbReference>
<evidence type="ECO:0000256" key="17">
    <source>
        <dbReference type="ARBA" id="ARBA00023034"/>
    </source>
</evidence>
<evidence type="ECO:0000256" key="20">
    <source>
        <dbReference type="ARBA" id="ARBA00033727"/>
    </source>
</evidence>
<evidence type="ECO:0000256" key="1">
    <source>
        <dbReference type="ARBA" id="ARBA00001962"/>
    </source>
</evidence>
<dbReference type="InterPro" id="IPR041736">
    <property type="entry name" value="4OHPhenylPyrv_dOase_N"/>
</dbReference>
<dbReference type="GO" id="GO:0006559">
    <property type="term" value="P:L-phenylalanine catabolic process"/>
    <property type="evidence" value="ECO:0007669"/>
    <property type="project" value="UniProtKB-KW"/>
</dbReference>
<evidence type="ECO:0000256" key="16">
    <source>
        <dbReference type="ARBA" id="ARBA00023004"/>
    </source>
</evidence>
<evidence type="ECO:0000256" key="14">
    <source>
        <dbReference type="ARBA" id="ARBA00022964"/>
    </source>
</evidence>
<keyword evidence="24" id="KW-0670">Pyruvate</keyword>
<keyword evidence="16" id="KW-0408">Iron</keyword>
<evidence type="ECO:0000313" key="24">
    <source>
        <dbReference type="EMBL" id="OQR78648.1"/>
    </source>
</evidence>
<keyword evidence="18" id="KW-0472">Membrane</keyword>
<dbReference type="GO" id="GO:0046872">
    <property type="term" value="F:metal ion binding"/>
    <property type="evidence" value="ECO:0007669"/>
    <property type="project" value="UniProtKB-KW"/>
</dbReference>
<evidence type="ECO:0000256" key="15">
    <source>
        <dbReference type="ARBA" id="ARBA00023002"/>
    </source>
</evidence>
<feature type="domain" description="VOC" evidence="23">
    <location>
        <begin position="155"/>
        <end position="291"/>
    </location>
</feature>
<dbReference type="PANTHER" id="PTHR11959:SF1">
    <property type="entry name" value="4-HYDROXYPHENYLPYRUVATE DIOXYGENASE"/>
    <property type="match status" value="1"/>
</dbReference>
<dbReference type="InParanoid" id="A0A1V9XZ59"/>
<accession>A0A1V9XZ59</accession>
<comment type="function">
    <text evidence="20">Catalyzes the conversion of 4-hydroxyphenylpyruvic acid to homogentisic acid, one of the steps in tyrosine catabolism.</text>
</comment>
<keyword evidence="13" id="KW-0828">Tyrosine catabolism</keyword>
<dbReference type="EMBL" id="MNPL01001968">
    <property type="protein sequence ID" value="OQR78648.1"/>
    <property type="molecule type" value="Genomic_DNA"/>
</dbReference>
<keyword evidence="15" id="KW-0560">Oxidoreductase</keyword>
<proteinExistence type="inferred from homology"/>
<dbReference type="GO" id="GO:0042803">
    <property type="term" value="F:protein homodimerization activity"/>
    <property type="evidence" value="ECO:0007669"/>
    <property type="project" value="UniProtKB-ARBA"/>
</dbReference>
<keyword evidence="17" id="KW-0333">Golgi apparatus</keyword>
<dbReference type="GO" id="GO:0005789">
    <property type="term" value="C:endoplasmic reticulum membrane"/>
    <property type="evidence" value="ECO:0007669"/>
    <property type="project" value="UniProtKB-SubCell"/>
</dbReference>
<dbReference type="CDD" id="cd08342">
    <property type="entry name" value="HPPD_N_like"/>
    <property type="match status" value="1"/>
</dbReference>
<keyword evidence="25" id="KW-1185">Reference proteome</keyword>
<evidence type="ECO:0000256" key="10">
    <source>
        <dbReference type="ARBA" id="ARBA00022723"/>
    </source>
</evidence>
<dbReference type="AlphaFoldDB" id="A0A1V9XZ59"/>
<dbReference type="FunFam" id="3.10.180.10:FF:000022">
    <property type="entry name" value="4-hydroxyphenylpyruvate dioxygenase"/>
    <property type="match status" value="1"/>
</dbReference>
<evidence type="ECO:0000256" key="13">
    <source>
        <dbReference type="ARBA" id="ARBA00022878"/>
    </source>
</evidence>
<dbReference type="PIRSF" id="PIRSF009283">
    <property type="entry name" value="HPP_dOase"/>
    <property type="match status" value="1"/>
</dbReference>
<dbReference type="Proteomes" id="UP000192247">
    <property type="component" value="Unassembled WGS sequence"/>
</dbReference>
<evidence type="ECO:0000256" key="2">
    <source>
        <dbReference type="ARBA" id="ARBA00004395"/>
    </source>
</evidence>
<organism evidence="24 25">
    <name type="scientific">Tropilaelaps mercedesae</name>
    <dbReference type="NCBI Taxonomy" id="418985"/>
    <lineage>
        <taxon>Eukaryota</taxon>
        <taxon>Metazoa</taxon>
        <taxon>Ecdysozoa</taxon>
        <taxon>Arthropoda</taxon>
        <taxon>Chelicerata</taxon>
        <taxon>Arachnida</taxon>
        <taxon>Acari</taxon>
        <taxon>Parasitiformes</taxon>
        <taxon>Mesostigmata</taxon>
        <taxon>Gamasina</taxon>
        <taxon>Dermanyssoidea</taxon>
        <taxon>Laelapidae</taxon>
        <taxon>Tropilaelaps</taxon>
    </lineage>
</organism>
<dbReference type="InterPro" id="IPR041735">
    <property type="entry name" value="4OHPhenylPyrv_dOase_C"/>
</dbReference>
<dbReference type="GO" id="GO:0006572">
    <property type="term" value="P:L-tyrosine catabolic process"/>
    <property type="evidence" value="ECO:0007669"/>
    <property type="project" value="UniProtKB-KW"/>
</dbReference>
<dbReference type="OrthoDB" id="414569at2759"/>
<evidence type="ECO:0000313" key="25">
    <source>
        <dbReference type="Proteomes" id="UP000192247"/>
    </source>
</evidence>
<evidence type="ECO:0000256" key="9">
    <source>
        <dbReference type="ARBA" id="ARBA00022490"/>
    </source>
</evidence>
<dbReference type="CDD" id="cd07250">
    <property type="entry name" value="HPPD_C_like"/>
    <property type="match status" value="1"/>
</dbReference>
<name>A0A1V9XZ59_9ACAR</name>
<keyword evidence="12" id="KW-0256">Endoplasmic reticulum</keyword>
<keyword evidence="19" id="KW-0585">Phenylalanine catabolism</keyword>
<evidence type="ECO:0000256" key="8">
    <source>
        <dbReference type="ARBA" id="ARBA00018452"/>
    </source>
</evidence>
<comment type="caution">
    <text evidence="24">The sequence shown here is derived from an EMBL/GenBank/DDBJ whole genome shotgun (WGS) entry which is preliminary data.</text>
</comment>
<evidence type="ECO:0000256" key="7">
    <source>
        <dbReference type="ARBA" id="ARBA00011738"/>
    </source>
</evidence>
<keyword evidence="10" id="KW-0479">Metal-binding</keyword>
<gene>
    <name evidence="24" type="ORF">BIW11_00269</name>
</gene>
<dbReference type="InterPro" id="IPR029068">
    <property type="entry name" value="Glyas_Bleomycin-R_OHBP_Dase"/>
</dbReference>
<dbReference type="InterPro" id="IPR037523">
    <property type="entry name" value="VOC_core"/>
</dbReference>